<dbReference type="EMBL" id="JH767642">
    <property type="protein sequence ID" value="EON69928.1"/>
    <property type="molecule type" value="Genomic_DNA"/>
</dbReference>
<dbReference type="Proteomes" id="UP000016924">
    <property type="component" value="Unassembled WGS sequence"/>
</dbReference>
<evidence type="ECO:0000313" key="4">
    <source>
        <dbReference type="EMBL" id="EON69928.1"/>
    </source>
</evidence>
<dbReference type="HOGENOM" id="CLU_044876_3_3_1"/>
<feature type="domain" description="NmrA-like" evidence="3">
    <location>
        <begin position="5"/>
        <end position="258"/>
    </location>
</feature>
<evidence type="ECO:0000256" key="1">
    <source>
        <dbReference type="ARBA" id="ARBA00022857"/>
    </source>
</evidence>
<dbReference type="PANTHER" id="PTHR47706">
    <property type="entry name" value="NMRA-LIKE FAMILY PROTEIN"/>
    <property type="match status" value="1"/>
</dbReference>
<dbReference type="Gene3D" id="3.40.50.720">
    <property type="entry name" value="NAD(P)-binding Rossmann-like Domain"/>
    <property type="match status" value="1"/>
</dbReference>
<name>R7Z742_CONA1</name>
<evidence type="ECO:0000256" key="2">
    <source>
        <dbReference type="ARBA" id="ARBA00023002"/>
    </source>
</evidence>
<dbReference type="OMA" id="GMHHVYR"/>
<dbReference type="GO" id="GO:0016491">
    <property type="term" value="F:oxidoreductase activity"/>
    <property type="evidence" value="ECO:0007669"/>
    <property type="project" value="UniProtKB-KW"/>
</dbReference>
<keyword evidence="1" id="KW-0521">NADP</keyword>
<reference evidence="5" key="1">
    <citation type="submission" date="2012-06" db="EMBL/GenBank/DDBJ databases">
        <title>The genome sequence of Coniosporium apollinis CBS 100218.</title>
        <authorList>
            <consortium name="The Broad Institute Genome Sequencing Platform"/>
            <person name="Cuomo C."/>
            <person name="Gorbushina A."/>
            <person name="Noack S."/>
            <person name="Walker B."/>
            <person name="Young S.K."/>
            <person name="Zeng Q."/>
            <person name="Gargeya S."/>
            <person name="Fitzgerald M."/>
            <person name="Haas B."/>
            <person name="Abouelleil A."/>
            <person name="Alvarado L."/>
            <person name="Arachchi H.M."/>
            <person name="Berlin A.M."/>
            <person name="Chapman S.B."/>
            <person name="Goldberg J."/>
            <person name="Griggs A."/>
            <person name="Gujja S."/>
            <person name="Hansen M."/>
            <person name="Howarth C."/>
            <person name="Imamovic A."/>
            <person name="Larimer J."/>
            <person name="McCowan C."/>
            <person name="Montmayeur A."/>
            <person name="Murphy C."/>
            <person name="Neiman D."/>
            <person name="Pearson M."/>
            <person name="Priest M."/>
            <person name="Roberts A."/>
            <person name="Saif S."/>
            <person name="Shea T."/>
            <person name="Sisk P."/>
            <person name="Sykes S."/>
            <person name="Wortman J."/>
            <person name="Nusbaum C."/>
            <person name="Birren B."/>
        </authorList>
    </citation>
    <scope>NUCLEOTIDE SEQUENCE [LARGE SCALE GENOMIC DNA]</scope>
    <source>
        <strain evidence="5">CBS 100218</strain>
    </source>
</reference>
<accession>R7Z742</accession>
<dbReference type="SUPFAM" id="SSF51735">
    <property type="entry name" value="NAD(P)-binding Rossmann-fold domains"/>
    <property type="match status" value="1"/>
</dbReference>
<gene>
    <name evidence="4" type="ORF">W97_09193</name>
</gene>
<sequence length="325" mass="36433">MTTFKTVALFGANGQIGEAILDALVNCQKQQFDVLAFIPPESSPPSGADARNVTVHAIDIFDKDAVAPKLEGVDVVVSALNGKGLDAQIGIQDAAAEARVKRFYPSEYGMHQIYRKPNDPMGYVHPLWNQKALANEAAVRHPAVARGDMSYTLIGCGDFYNQTREPVWCPWTQKLDDDTKSYTFHFLGSSDERADYTHTDDFARYLVASLCAPELSENAELNFRSDFVSLQEIGQRLTAHSGKSVEFEKVTEEEKWKVVEDPSKAPKELQGGVFPVDFWFLVKGSQGDGKFWRPPGQIHNHLFPEVEVTTFDKYFKQMFGEEARR</sequence>
<dbReference type="Pfam" id="PF05368">
    <property type="entry name" value="NmrA"/>
    <property type="match status" value="1"/>
</dbReference>
<evidence type="ECO:0000313" key="5">
    <source>
        <dbReference type="Proteomes" id="UP000016924"/>
    </source>
</evidence>
<dbReference type="AlphaFoldDB" id="R7Z742"/>
<dbReference type="STRING" id="1168221.R7Z742"/>
<organism evidence="4 5">
    <name type="scientific">Coniosporium apollinis (strain CBS 100218)</name>
    <name type="common">Rock-inhabiting black yeast</name>
    <dbReference type="NCBI Taxonomy" id="1168221"/>
    <lineage>
        <taxon>Eukaryota</taxon>
        <taxon>Fungi</taxon>
        <taxon>Dikarya</taxon>
        <taxon>Ascomycota</taxon>
        <taxon>Pezizomycotina</taxon>
        <taxon>Dothideomycetes</taxon>
        <taxon>Dothideomycetes incertae sedis</taxon>
        <taxon>Coniosporium</taxon>
    </lineage>
</organism>
<dbReference type="GeneID" id="19906504"/>
<dbReference type="eggNOG" id="ENOG502RYE6">
    <property type="taxonomic scope" value="Eukaryota"/>
</dbReference>
<proteinExistence type="predicted"/>
<protein>
    <recommendedName>
        <fullName evidence="3">NmrA-like domain-containing protein</fullName>
    </recommendedName>
</protein>
<dbReference type="InterPro" id="IPR036291">
    <property type="entry name" value="NAD(P)-bd_dom_sf"/>
</dbReference>
<dbReference type="Gene3D" id="3.90.25.10">
    <property type="entry name" value="UDP-galactose 4-epimerase, domain 1"/>
    <property type="match status" value="1"/>
</dbReference>
<dbReference type="OrthoDB" id="419598at2759"/>
<dbReference type="InterPro" id="IPR008030">
    <property type="entry name" value="NmrA-like"/>
</dbReference>
<evidence type="ECO:0000259" key="3">
    <source>
        <dbReference type="Pfam" id="PF05368"/>
    </source>
</evidence>
<keyword evidence="2" id="KW-0560">Oxidoreductase</keyword>
<dbReference type="InterPro" id="IPR051609">
    <property type="entry name" value="NmrA/Isoflavone_reductase-like"/>
</dbReference>
<dbReference type="PANTHER" id="PTHR47706:SF9">
    <property type="entry name" value="NMRA-LIKE DOMAIN-CONTAINING PROTEIN-RELATED"/>
    <property type="match status" value="1"/>
</dbReference>
<keyword evidence="5" id="KW-1185">Reference proteome</keyword>
<dbReference type="RefSeq" id="XP_007785245.1">
    <property type="nucleotide sequence ID" value="XM_007787055.1"/>
</dbReference>